<dbReference type="GO" id="GO:0003677">
    <property type="term" value="F:DNA binding"/>
    <property type="evidence" value="ECO:0007669"/>
    <property type="project" value="UniProtKB-KW"/>
</dbReference>
<dbReference type="InterPro" id="IPR000838">
    <property type="entry name" value="RNA_pol_sigma70_ECF_CS"/>
</dbReference>
<dbReference type="Pfam" id="PF08281">
    <property type="entry name" value="Sigma70_r4_2"/>
    <property type="match status" value="1"/>
</dbReference>
<evidence type="ECO:0000256" key="1">
    <source>
        <dbReference type="ARBA" id="ARBA00010641"/>
    </source>
</evidence>
<proteinExistence type="inferred from homology"/>
<dbReference type="PROSITE" id="PS01063">
    <property type="entry name" value="SIGMA70_ECF"/>
    <property type="match status" value="1"/>
</dbReference>
<dbReference type="Pfam" id="PF04542">
    <property type="entry name" value="Sigma70_r2"/>
    <property type="match status" value="1"/>
</dbReference>
<feature type="region of interest" description="Disordered" evidence="7">
    <location>
        <begin position="1"/>
        <end position="23"/>
    </location>
</feature>
<keyword evidence="3 6" id="KW-0731">Sigma factor</keyword>
<dbReference type="KEGG" id="pacs:FAZ98_07635"/>
<dbReference type="InterPro" id="IPR007627">
    <property type="entry name" value="RNA_pol_sigma70_r2"/>
</dbReference>
<dbReference type="EMBL" id="CP046913">
    <property type="protein sequence ID" value="QGZ61616.1"/>
    <property type="molecule type" value="Genomic_DNA"/>
</dbReference>
<sequence length="327" mass="35576">MGESAYQQGDGARAHDDASHAAGDEAARSRRFQALALPHLDAAYNLARWLSRNPGDAEDIVQEAFLRAFRFFDAFRGDAARPWLLAIVRRVWYDEWRRRAGAEEVAPFDELRDDAPLEGWETGGVDPETLAIRAENARHVQDALLRLPVEYREVLVLRELEDLEYREIAAIADVPIGTVMSRLARGRRRLAALLAPHSGSRNVPRARFPAEAPGNAQVGAQVGAPVNEAKPCNTIRTPRRADDAELGASNEAWRPSGRDSPRQDVRFRETPDSDGGGGGGGGLGQPPPVPPPAEPIPSSKTSPIRRVHVAGGSHRNAGANTEAPDEL</sequence>
<evidence type="ECO:0000313" key="11">
    <source>
        <dbReference type="Proteomes" id="UP000433577"/>
    </source>
</evidence>
<evidence type="ECO:0000256" key="5">
    <source>
        <dbReference type="ARBA" id="ARBA00023163"/>
    </source>
</evidence>
<keyword evidence="5 6" id="KW-0804">Transcription</keyword>
<dbReference type="PANTHER" id="PTHR43133:SF8">
    <property type="entry name" value="RNA POLYMERASE SIGMA FACTOR HI_1459-RELATED"/>
    <property type="match status" value="1"/>
</dbReference>
<dbReference type="RefSeq" id="WP_158950301.1">
    <property type="nucleotide sequence ID" value="NZ_CP046913.1"/>
</dbReference>
<keyword evidence="2 6" id="KW-0805">Transcription regulation</keyword>
<dbReference type="InterPro" id="IPR014284">
    <property type="entry name" value="RNA_pol_sigma-70_dom"/>
</dbReference>
<keyword evidence="11" id="KW-1185">Reference proteome</keyword>
<dbReference type="InterPro" id="IPR036388">
    <property type="entry name" value="WH-like_DNA-bd_sf"/>
</dbReference>
<protein>
    <recommendedName>
        <fullName evidence="6">RNA polymerase sigma factor</fullName>
    </recommendedName>
</protein>
<evidence type="ECO:0000256" key="2">
    <source>
        <dbReference type="ARBA" id="ARBA00023015"/>
    </source>
</evidence>
<dbReference type="CDD" id="cd06171">
    <property type="entry name" value="Sigma70_r4"/>
    <property type="match status" value="1"/>
</dbReference>
<gene>
    <name evidence="10" type="ORF">FAZ98_07635</name>
</gene>
<feature type="compositionally biased region" description="Basic and acidic residues" evidence="7">
    <location>
        <begin position="256"/>
        <end position="271"/>
    </location>
</feature>
<dbReference type="GO" id="GO:0016987">
    <property type="term" value="F:sigma factor activity"/>
    <property type="evidence" value="ECO:0007669"/>
    <property type="project" value="UniProtKB-KW"/>
</dbReference>
<dbReference type="InterPro" id="IPR013249">
    <property type="entry name" value="RNA_pol_sigma70_r4_t2"/>
</dbReference>
<evidence type="ECO:0000256" key="4">
    <source>
        <dbReference type="ARBA" id="ARBA00023125"/>
    </source>
</evidence>
<name>A0A7Z2GGZ2_9BURK</name>
<evidence type="ECO:0000313" key="10">
    <source>
        <dbReference type="EMBL" id="QGZ61616.1"/>
    </source>
</evidence>
<evidence type="ECO:0000256" key="3">
    <source>
        <dbReference type="ARBA" id="ARBA00023082"/>
    </source>
</evidence>
<dbReference type="NCBIfam" id="NF009185">
    <property type="entry name" value="PRK12533.1"/>
    <property type="match status" value="1"/>
</dbReference>
<feature type="region of interest" description="Disordered" evidence="7">
    <location>
        <begin position="218"/>
        <end position="327"/>
    </location>
</feature>
<dbReference type="OrthoDB" id="9797134at2"/>
<evidence type="ECO:0000259" key="8">
    <source>
        <dbReference type="Pfam" id="PF04542"/>
    </source>
</evidence>
<dbReference type="Gene3D" id="1.10.1740.10">
    <property type="match status" value="1"/>
</dbReference>
<dbReference type="AlphaFoldDB" id="A0A7Z2GGZ2"/>
<feature type="domain" description="RNA polymerase sigma factor 70 region 4 type 2" evidence="9">
    <location>
        <begin position="140"/>
        <end position="190"/>
    </location>
</feature>
<feature type="compositionally biased region" description="Basic and acidic residues" evidence="7">
    <location>
        <begin position="12"/>
        <end position="23"/>
    </location>
</feature>
<evidence type="ECO:0000256" key="7">
    <source>
        <dbReference type="SAM" id="MobiDB-lite"/>
    </source>
</evidence>
<dbReference type="SUPFAM" id="SSF88946">
    <property type="entry name" value="Sigma2 domain of RNA polymerase sigma factors"/>
    <property type="match status" value="1"/>
</dbReference>
<dbReference type="InterPro" id="IPR013324">
    <property type="entry name" value="RNA_pol_sigma_r3/r4-like"/>
</dbReference>
<feature type="compositionally biased region" description="Gly residues" evidence="7">
    <location>
        <begin position="274"/>
        <end position="284"/>
    </location>
</feature>
<dbReference type="SUPFAM" id="SSF88659">
    <property type="entry name" value="Sigma3 and sigma4 domains of RNA polymerase sigma factors"/>
    <property type="match status" value="1"/>
</dbReference>
<dbReference type="InterPro" id="IPR039425">
    <property type="entry name" value="RNA_pol_sigma-70-like"/>
</dbReference>
<dbReference type="NCBIfam" id="TIGR02937">
    <property type="entry name" value="sigma70-ECF"/>
    <property type="match status" value="1"/>
</dbReference>
<dbReference type="PANTHER" id="PTHR43133">
    <property type="entry name" value="RNA POLYMERASE ECF-TYPE SIGMA FACTO"/>
    <property type="match status" value="1"/>
</dbReference>
<dbReference type="InterPro" id="IPR013325">
    <property type="entry name" value="RNA_pol_sigma_r2"/>
</dbReference>
<dbReference type="Proteomes" id="UP000433577">
    <property type="component" value="Chromosome 1"/>
</dbReference>
<reference evidence="10 11" key="1">
    <citation type="submission" date="2019-12" db="EMBL/GenBank/DDBJ databases">
        <title>Paraburkholderia acidiphila 7Q-K02 sp. nov and Paraburkholderia acidisoli DHF22 sp. nov., two strains isolated from forest soil.</title>
        <authorList>
            <person name="Gao Z."/>
            <person name="Qiu L."/>
        </authorList>
    </citation>
    <scope>NUCLEOTIDE SEQUENCE [LARGE SCALE GENOMIC DNA]</scope>
    <source>
        <strain evidence="10 11">DHF22</strain>
    </source>
</reference>
<comment type="similarity">
    <text evidence="1 6">Belongs to the sigma-70 factor family. ECF subfamily.</text>
</comment>
<evidence type="ECO:0000256" key="6">
    <source>
        <dbReference type="RuleBase" id="RU000716"/>
    </source>
</evidence>
<dbReference type="Gene3D" id="1.10.10.10">
    <property type="entry name" value="Winged helix-like DNA-binding domain superfamily/Winged helix DNA-binding domain"/>
    <property type="match status" value="1"/>
</dbReference>
<accession>A0A7Z2GGZ2</accession>
<organism evidence="10 11">
    <name type="scientific">Paraburkholderia acidisoli</name>
    <dbReference type="NCBI Taxonomy" id="2571748"/>
    <lineage>
        <taxon>Bacteria</taxon>
        <taxon>Pseudomonadati</taxon>
        <taxon>Pseudomonadota</taxon>
        <taxon>Betaproteobacteria</taxon>
        <taxon>Burkholderiales</taxon>
        <taxon>Burkholderiaceae</taxon>
        <taxon>Paraburkholderia</taxon>
    </lineage>
</organism>
<keyword evidence="4 6" id="KW-0238">DNA-binding</keyword>
<dbReference type="GO" id="GO:0006352">
    <property type="term" value="P:DNA-templated transcription initiation"/>
    <property type="evidence" value="ECO:0007669"/>
    <property type="project" value="InterPro"/>
</dbReference>
<feature type="domain" description="RNA polymerase sigma-70 region 2" evidence="8">
    <location>
        <begin position="38"/>
        <end position="100"/>
    </location>
</feature>
<feature type="compositionally biased region" description="Pro residues" evidence="7">
    <location>
        <begin position="285"/>
        <end position="295"/>
    </location>
</feature>
<evidence type="ECO:0000259" key="9">
    <source>
        <dbReference type="Pfam" id="PF08281"/>
    </source>
</evidence>